<feature type="transmembrane region" description="Helical" evidence="1">
    <location>
        <begin position="34"/>
        <end position="58"/>
    </location>
</feature>
<protein>
    <submittedName>
        <fullName evidence="2">Uncharacterized protein</fullName>
    </submittedName>
</protein>
<comment type="caution">
    <text evidence="2">The sequence shown here is derived from an EMBL/GenBank/DDBJ whole genome shotgun (WGS) entry which is preliminary data.</text>
</comment>
<evidence type="ECO:0000313" key="3">
    <source>
        <dbReference type="Proteomes" id="UP001140949"/>
    </source>
</evidence>
<organism evidence="2 3">
    <name type="scientific">Iris pallida</name>
    <name type="common">Sweet iris</name>
    <dbReference type="NCBI Taxonomy" id="29817"/>
    <lineage>
        <taxon>Eukaryota</taxon>
        <taxon>Viridiplantae</taxon>
        <taxon>Streptophyta</taxon>
        <taxon>Embryophyta</taxon>
        <taxon>Tracheophyta</taxon>
        <taxon>Spermatophyta</taxon>
        <taxon>Magnoliopsida</taxon>
        <taxon>Liliopsida</taxon>
        <taxon>Asparagales</taxon>
        <taxon>Iridaceae</taxon>
        <taxon>Iridoideae</taxon>
        <taxon>Irideae</taxon>
        <taxon>Iris</taxon>
    </lineage>
</organism>
<sequence>MGITSSQAEPRGTLRILWEGLKLPYNNLALLHPILLLSFLSTTLLFLASNLYLIPLLLDLAAKSSLKDNTDHESPPEYSLQPTAVLKDSKQVVLIAVVVLILSFVVKSFVATTAVHVLSTAYSSKTTPSSKLREVFAGLNWSLIKRCMITQLYVAVGHLGFILMVGLTAGLLYFSYVFMIIFAVVYIAALEVYLYLYLLMVANTSVVVSVVEEGCYGLEAIAKASKLVGGRSKQAIRIALVELAVGGFFYGVYALGMVSAAPVGVSRWALGFGQVAVGAVVSVLIWSVQTVYYYECSTGHAEGGIAIAMEGGFKYSPVPTTSQ</sequence>
<gene>
    <name evidence="2" type="ORF">M6B38_104935</name>
</gene>
<dbReference type="AlphaFoldDB" id="A0AAX6F342"/>
<reference evidence="2" key="1">
    <citation type="journal article" date="2023" name="GigaByte">
        <title>Genome assembly of the bearded iris, Iris pallida Lam.</title>
        <authorList>
            <person name="Bruccoleri R.E."/>
            <person name="Oakeley E.J."/>
            <person name="Faust A.M.E."/>
            <person name="Altorfer M."/>
            <person name="Dessus-Babus S."/>
            <person name="Burckhardt D."/>
            <person name="Oertli M."/>
            <person name="Naumann U."/>
            <person name="Petersen F."/>
            <person name="Wong J."/>
        </authorList>
    </citation>
    <scope>NUCLEOTIDE SEQUENCE</scope>
    <source>
        <strain evidence="2">GSM-AAB239-AS_SAM_17_03QT</strain>
    </source>
</reference>
<keyword evidence="1" id="KW-0812">Transmembrane</keyword>
<keyword evidence="1" id="KW-0472">Membrane</keyword>
<feature type="transmembrane region" description="Helical" evidence="1">
    <location>
        <begin position="235"/>
        <end position="256"/>
    </location>
</feature>
<reference evidence="2" key="2">
    <citation type="submission" date="2023-04" db="EMBL/GenBank/DDBJ databases">
        <authorList>
            <person name="Bruccoleri R.E."/>
            <person name="Oakeley E.J."/>
            <person name="Faust A.-M."/>
            <person name="Dessus-Babus S."/>
            <person name="Altorfer M."/>
            <person name="Burckhardt D."/>
            <person name="Oertli M."/>
            <person name="Naumann U."/>
            <person name="Petersen F."/>
            <person name="Wong J."/>
        </authorList>
    </citation>
    <scope>NUCLEOTIDE SEQUENCE</scope>
    <source>
        <strain evidence="2">GSM-AAB239-AS_SAM_17_03QT</strain>
        <tissue evidence="2">Leaf</tissue>
    </source>
</reference>
<proteinExistence type="predicted"/>
<evidence type="ECO:0000256" key="1">
    <source>
        <dbReference type="SAM" id="Phobius"/>
    </source>
</evidence>
<feature type="transmembrane region" description="Helical" evidence="1">
    <location>
        <begin position="268"/>
        <end position="288"/>
    </location>
</feature>
<name>A0AAX6F342_IRIPA</name>
<feature type="transmembrane region" description="Helical" evidence="1">
    <location>
        <begin position="161"/>
        <end position="188"/>
    </location>
</feature>
<dbReference type="PANTHER" id="PTHR34483:SF7">
    <property type="entry name" value="TRANSMEMBRANE PROTEIN"/>
    <property type="match status" value="1"/>
</dbReference>
<dbReference type="EMBL" id="JANAVB010032220">
    <property type="protein sequence ID" value="KAJ6810842.1"/>
    <property type="molecule type" value="Genomic_DNA"/>
</dbReference>
<keyword evidence="3" id="KW-1185">Reference proteome</keyword>
<accession>A0AAX6F342</accession>
<dbReference type="Proteomes" id="UP001140949">
    <property type="component" value="Unassembled WGS sequence"/>
</dbReference>
<dbReference type="PANTHER" id="PTHR34483">
    <property type="entry name" value="OS09G0129800 PROTEIN"/>
    <property type="match status" value="1"/>
</dbReference>
<keyword evidence="1" id="KW-1133">Transmembrane helix</keyword>
<evidence type="ECO:0000313" key="2">
    <source>
        <dbReference type="EMBL" id="KAJ6810842.1"/>
    </source>
</evidence>
<feature type="transmembrane region" description="Helical" evidence="1">
    <location>
        <begin position="92"/>
        <end position="115"/>
    </location>
</feature>